<evidence type="ECO:0000259" key="14">
    <source>
        <dbReference type="Pfam" id="PF02918"/>
    </source>
</evidence>
<reference evidence="17 18" key="1">
    <citation type="submission" date="2015-09" db="EMBL/GenBank/DDBJ databases">
        <authorList>
            <person name="Jackson K.R."/>
            <person name="Lunt B.L."/>
            <person name="Fisher J.N.B."/>
            <person name="Gardner A.V."/>
            <person name="Bailey M.E."/>
            <person name="Deus L.M."/>
            <person name="Earl A.S."/>
            <person name="Gibby P.D."/>
            <person name="Hartmann K.A."/>
            <person name="Liu J.E."/>
            <person name="Manci A.M."/>
            <person name="Nielsen D.A."/>
            <person name="Solomon M.B."/>
            <person name="Breakwell D.P."/>
            <person name="Burnett S.H."/>
            <person name="Grose J.H."/>
        </authorList>
    </citation>
    <scope>NUCLEOTIDE SEQUENCE [LARGE SCALE GENOMIC DNA]</scope>
    <source>
        <strain evidence="17 18">2789STDY5608636</strain>
    </source>
</reference>
<feature type="chain" id="PRO_5005811312" evidence="13">
    <location>
        <begin position="28"/>
        <end position="223"/>
    </location>
</feature>
<evidence type="ECO:0000256" key="3">
    <source>
        <dbReference type="ARBA" id="ARBA00004613"/>
    </source>
</evidence>
<evidence type="ECO:0000256" key="12">
    <source>
        <dbReference type="ARBA" id="ARBA00025965"/>
    </source>
</evidence>
<keyword evidence="19" id="KW-1185">Reference proteome</keyword>
<dbReference type="OrthoDB" id="9246711at2"/>
<evidence type="ECO:0000256" key="9">
    <source>
        <dbReference type="ARBA" id="ARBA00023026"/>
    </source>
</evidence>
<evidence type="ECO:0000256" key="6">
    <source>
        <dbReference type="ARBA" id="ARBA00022656"/>
    </source>
</evidence>
<dbReference type="SUPFAM" id="SSF50203">
    <property type="entry name" value="Bacterial enterotoxins"/>
    <property type="match status" value="1"/>
</dbReference>
<evidence type="ECO:0000313" key="17">
    <source>
        <dbReference type="EMBL" id="CUI59743.1"/>
    </source>
</evidence>
<comment type="subcellular location">
    <subcellularLocation>
        <location evidence="2">Host cell membrane</location>
    </subcellularLocation>
    <subcellularLocation>
        <location evidence="3">Secreted</location>
    </subcellularLocation>
</comment>
<keyword evidence="11" id="KW-1015">Disulfide bond</keyword>
<dbReference type="AlphaFoldDB" id="A0A0M7E026"/>
<evidence type="ECO:0000259" key="15">
    <source>
        <dbReference type="Pfam" id="PF03440"/>
    </source>
</evidence>
<protein>
    <submittedName>
        <fullName evidence="17">Islet-activating protein S3</fullName>
    </submittedName>
</protein>
<evidence type="ECO:0000256" key="5">
    <source>
        <dbReference type="ARBA" id="ARBA00022525"/>
    </source>
</evidence>
<sequence length="223" mass="24395">MVMKADMKRVYGALLLALLLCHPPAEARTARPVIDASLLTFQGAYGRCKSGQRMLTYSELNSTPALQRRLRQMTPTGWPIYALFDGKYLGGEYGGQWERGAPGSAYFYRGTVCVKTTKTSAASRGMFSNVTVTNFMASQGSKFCALFSRGGTVIVGGCIAPDTIRYSELYSPLRRMLYSAFLTGQALRIYADLGEEHFDYKDVGIQVFTISGISMCGSDGRCG</sequence>
<dbReference type="EMBL" id="CYTV01000003">
    <property type="protein sequence ID" value="CUI59743.1"/>
    <property type="molecule type" value="Genomic_DNA"/>
</dbReference>
<dbReference type="InterPro" id="IPR008992">
    <property type="entry name" value="Enterotoxin"/>
</dbReference>
<name>A0A0M7E026_9BORD</name>
<comment type="subunit">
    <text evidence="12">Pertussis toxin contains five different chains, S1-S5. They are organized into 2 functional subunits: A, composed of S1 (which is toxic) and B, containing S2, S3, S5, and two copies of S4 (B binds to the membrane receptors). Dimers of S2-S4 and S3-S4 are held together by S5.</text>
</comment>
<evidence type="ECO:0000313" key="16">
    <source>
        <dbReference type="EMBL" id="ANY14718.1"/>
    </source>
</evidence>
<dbReference type="Pfam" id="PF03440">
    <property type="entry name" value="APT"/>
    <property type="match status" value="1"/>
</dbReference>
<feature type="domain" description="Aerolysin/Pertussis toxin" evidence="15">
    <location>
        <begin position="36"/>
        <end position="114"/>
    </location>
</feature>
<dbReference type="InterPro" id="IPR003899">
    <property type="entry name" value="ToxinB_BORPE"/>
</dbReference>
<dbReference type="GO" id="GO:0005576">
    <property type="term" value="C:extracellular region"/>
    <property type="evidence" value="ECO:0007669"/>
    <property type="project" value="UniProtKB-SubCell"/>
</dbReference>
<dbReference type="PRINTS" id="PR01396">
    <property type="entry name" value="BORPETOXINB"/>
</dbReference>
<dbReference type="KEGG" id="bpdz:BBN53_01720"/>
<dbReference type="InterPro" id="IPR005138">
    <property type="entry name" value="APT_dom"/>
</dbReference>
<dbReference type="Pfam" id="PF02918">
    <property type="entry name" value="Pertussis_S2S3"/>
    <property type="match status" value="1"/>
</dbReference>
<evidence type="ECO:0000256" key="11">
    <source>
        <dbReference type="ARBA" id="ARBA00023157"/>
    </source>
</evidence>
<dbReference type="SUPFAM" id="SSF56436">
    <property type="entry name" value="C-type lectin-like"/>
    <property type="match status" value="1"/>
</dbReference>
<proteinExistence type="predicted"/>
<evidence type="ECO:0000256" key="13">
    <source>
        <dbReference type="SAM" id="SignalP"/>
    </source>
</evidence>
<feature type="domain" description="Bordetella pertussis toxin B subunit 2/3 C-terminal" evidence="14">
    <location>
        <begin position="116"/>
        <end position="218"/>
    </location>
</feature>
<keyword evidence="8" id="KW-1043">Host membrane</keyword>
<evidence type="ECO:0000313" key="18">
    <source>
        <dbReference type="Proteomes" id="UP000053096"/>
    </source>
</evidence>
<dbReference type="GO" id="GO:0020002">
    <property type="term" value="C:host cell plasma membrane"/>
    <property type="evidence" value="ECO:0007669"/>
    <property type="project" value="UniProtKB-SubCell"/>
</dbReference>
<dbReference type="GO" id="GO:0090729">
    <property type="term" value="F:toxin activity"/>
    <property type="evidence" value="ECO:0007669"/>
    <property type="project" value="UniProtKB-KW"/>
</dbReference>
<feature type="signal peptide" evidence="13">
    <location>
        <begin position="1"/>
        <end position="27"/>
    </location>
</feature>
<gene>
    <name evidence="17" type="primary">ptxC_1</name>
    <name evidence="16" type="ORF">BBN53_01720</name>
    <name evidence="17" type="ORF">ERS370011_01304</name>
</gene>
<keyword evidence="7 13" id="KW-0732">Signal</keyword>
<comment type="function">
    <text evidence="1">PTX oligomer B binds to receptors on the eukaryotic cell surface and facilitates the translocation of the toxic subunit across the cell membrane.</text>
</comment>
<evidence type="ECO:0000256" key="7">
    <source>
        <dbReference type="ARBA" id="ARBA00022729"/>
    </source>
</evidence>
<dbReference type="Proteomes" id="UP000053096">
    <property type="component" value="Unassembled WGS sequence"/>
</dbReference>
<evidence type="ECO:0000256" key="1">
    <source>
        <dbReference type="ARBA" id="ARBA00002398"/>
    </source>
</evidence>
<dbReference type="Gene3D" id="2.40.50.110">
    <property type="match status" value="1"/>
</dbReference>
<keyword evidence="4" id="KW-1032">Host cell membrane</keyword>
<dbReference type="InterPro" id="IPR020063">
    <property type="entry name" value="ToxinB_su2/3_C_BORPE"/>
</dbReference>
<evidence type="ECO:0000256" key="4">
    <source>
        <dbReference type="ARBA" id="ARBA00022511"/>
    </source>
</evidence>
<keyword evidence="6" id="KW-0800">Toxin</keyword>
<organism evidence="17 18">
    <name type="scientific">Bordetella pseudohinzii</name>
    <dbReference type="NCBI Taxonomy" id="1331258"/>
    <lineage>
        <taxon>Bacteria</taxon>
        <taxon>Pseudomonadati</taxon>
        <taxon>Pseudomonadota</taxon>
        <taxon>Betaproteobacteria</taxon>
        <taxon>Burkholderiales</taxon>
        <taxon>Alcaligenaceae</taxon>
        <taxon>Bordetella</taxon>
    </lineage>
</organism>
<evidence type="ECO:0000256" key="2">
    <source>
        <dbReference type="ARBA" id="ARBA00004165"/>
    </source>
</evidence>
<accession>A0A0M7E026</accession>
<dbReference type="EMBL" id="CP016440">
    <property type="protein sequence ID" value="ANY14718.1"/>
    <property type="molecule type" value="Genomic_DNA"/>
</dbReference>
<keyword evidence="9" id="KW-0843">Virulence</keyword>
<dbReference type="Gene3D" id="3.10.40.10">
    <property type="entry name" value="Aerolysin/Pertussis toxin (APT), N-terminal domain"/>
    <property type="match status" value="1"/>
</dbReference>
<evidence type="ECO:0000256" key="10">
    <source>
        <dbReference type="ARBA" id="ARBA00023136"/>
    </source>
</evidence>
<evidence type="ECO:0000313" key="19">
    <source>
        <dbReference type="Proteomes" id="UP000092950"/>
    </source>
</evidence>
<keyword evidence="10" id="KW-0472">Membrane</keyword>
<dbReference type="InterPro" id="IPR016187">
    <property type="entry name" value="CTDL_fold"/>
</dbReference>
<keyword evidence="5" id="KW-0964">Secreted</keyword>
<reference evidence="16 19" key="2">
    <citation type="submission" date="2016-07" db="EMBL/GenBank/DDBJ databases">
        <title>Complete genome sequences of Bordetella pseudohinzii.</title>
        <authorList>
            <person name="Spilker T."/>
            <person name="Darrah R."/>
            <person name="LiPuma J.J."/>
        </authorList>
    </citation>
    <scope>NUCLEOTIDE SEQUENCE [LARGE SCALE GENOMIC DNA]</scope>
    <source>
        <strain evidence="16 19">HI4681</strain>
    </source>
</reference>
<evidence type="ECO:0000256" key="8">
    <source>
        <dbReference type="ARBA" id="ARBA00022870"/>
    </source>
</evidence>
<dbReference type="Proteomes" id="UP000092950">
    <property type="component" value="Chromosome"/>
</dbReference>
<dbReference type="InterPro" id="IPR037015">
    <property type="entry name" value="APT_N_sf"/>
</dbReference>